<comment type="function">
    <text evidence="8">Single strand-specific metallo-endoribonuclease involved in late-stage 70S ribosome quality control and in maturation of the 3' terminus of the 16S rRNA.</text>
</comment>
<keyword evidence="2 8" id="KW-0690">Ribosome biogenesis</keyword>
<comment type="caution">
    <text evidence="9">The sequence shown here is derived from an EMBL/GenBank/DDBJ whole genome shotgun (WGS) entry which is preliminary data.</text>
</comment>
<evidence type="ECO:0000256" key="7">
    <source>
        <dbReference type="ARBA" id="ARBA00022833"/>
    </source>
</evidence>
<dbReference type="SUPFAM" id="SSF55486">
    <property type="entry name" value="Metalloproteases ('zincins'), catalytic domain"/>
    <property type="match status" value="1"/>
</dbReference>
<evidence type="ECO:0000256" key="5">
    <source>
        <dbReference type="ARBA" id="ARBA00022759"/>
    </source>
</evidence>
<keyword evidence="8" id="KW-0698">rRNA processing</keyword>
<keyword evidence="3 8" id="KW-0540">Nuclease</keyword>
<dbReference type="InterPro" id="IPR002036">
    <property type="entry name" value="YbeY"/>
</dbReference>
<keyword evidence="5 8" id="KW-0255">Endonuclease</keyword>
<dbReference type="GO" id="GO:0006364">
    <property type="term" value="P:rRNA processing"/>
    <property type="evidence" value="ECO:0007669"/>
    <property type="project" value="UniProtKB-UniRule"/>
</dbReference>
<comment type="subcellular location">
    <subcellularLocation>
        <location evidence="8">Cytoplasm</location>
    </subcellularLocation>
</comment>
<dbReference type="EC" id="3.1.-.-" evidence="8"/>
<evidence type="ECO:0000256" key="4">
    <source>
        <dbReference type="ARBA" id="ARBA00022723"/>
    </source>
</evidence>
<evidence type="ECO:0000256" key="6">
    <source>
        <dbReference type="ARBA" id="ARBA00022801"/>
    </source>
</evidence>
<accession>A0A520LNT1</accession>
<comment type="similarity">
    <text evidence="1 8">Belongs to the endoribonuclease YbeY family.</text>
</comment>
<dbReference type="Gene3D" id="3.40.390.30">
    <property type="entry name" value="Metalloproteases ('zincins'), catalytic domain"/>
    <property type="match status" value="1"/>
</dbReference>
<reference evidence="9 10" key="1">
    <citation type="submission" date="2019-02" db="EMBL/GenBank/DDBJ databases">
        <title>Prokaryotic population dynamics and viral predation in marine succession experiment using metagenomics: the confinement effect.</title>
        <authorList>
            <person name="Haro-Moreno J.M."/>
            <person name="Rodriguez-Valera F."/>
            <person name="Lopez-Perez M."/>
        </authorList>
    </citation>
    <scope>NUCLEOTIDE SEQUENCE [LARGE SCALE GENOMIC DNA]</scope>
    <source>
        <strain evidence="9">MED-G169</strain>
    </source>
</reference>
<evidence type="ECO:0000313" key="10">
    <source>
        <dbReference type="Proteomes" id="UP000318148"/>
    </source>
</evidence>
<evidence type="ECO:0000256" key="2">
    <source>
        <dbReference type="ARBA" id="ARBA00022517"/>
    </source>
</evidence>
<feature type="binding site" evidence="8">
    <location>
        <position position="114"/>
    </location>
    <ligand>
        <name>Zn(2+)</name>
        <dbReference type="ChEBI" id="CHEBI:29105"/>
        <note>catalytic</note>
    </ligand>
</feature>
<evidence type="ECO:0000256" key="3">
    <source>
        <dbReference type="ARBA" id="ARBA00022722"/>
    </source>
</evidence>
<feature type="binding site" evidence="8">
    <location>
        <position position="124"/>
    </location>
    <ligand>
        <name>Zn(2+)</name>
        <dbReference type="ChEBI" id="CHEBI:29105"/>
        <note>catalytic</note>
    </ligand>
</feature>
<name>A0A520LNT1_9GAMM</name>
<feature type="binding site" evidence="8">
    <location>
        <position position="118"/>
    </location>
    <ligand>
        <name>Zn(2+)</name>
        <dbReference type="ChEBI" id="CHEBI:29105"/>
        <note>catalytic</note>
    </ligand>
</feature>
<gene>
    <name evidence="8 9" type="primary">ybeY</name>
    <name evidence="9" type="ORF">EVB02_00740</name>
</gene>
<dbReference type="EMBL" id="SHBO01000005">
    <property type="protein sequence ID" value="RZO08242.1"/>
    <property type="molecule type" value="Genomic_DNA"/>
</dbReference>
<dbReference type="GO" id="GO:0004521">
    <property type="term" value="F:RNA endonuclease activity"/>
    <property type="evidence" value="ECO:0007669"/>
    <property type="project" value="UniProtKB-UniRule"/>
</dbReference>
<dbReference type="GO" id="GO:0008270">
    <property type="term" value="F:zinc ion binding"/>
    <property type="evidence" value="ECO:0007669"/>
    <property type="project" value="UniProtKB-UniRule"/>
</dbReference>
<keyword evidence="7 8" id="KW-0862">Zinc</keyword>
<dbReference type="HAMAP" id="MF_00009">
    <property type="entry name" value="Endoribonucl_YbeY"/>
    <property type="match status" value="1"/>
</dbReference>
<protein>
    <recommendedName>
        <fullName evidence="8">Endoribonuclease YbeY</fullName>
        <ecNumber evidence="8">3.1.-.-</ecNumber>
    </recommendedName>
</protein>
<keyword evidence="8" id="KW-0963">Cytoplasm</keyword>
<sequence>MFKQSKISIHRAYKSCGIPSNHAIKRWASLALGTLSKESELSIRIVDQEESALLNKKYRNKVGSTNILSFPMNIESPDREIFLGDLVICAQTIANEAEQQQKKLDEHWAHIVIHGILHLLGYSHDKSSNTKAMEDLERKLLSEINISNPYIAN</sequence>
<dbReference type="InterPro" id="IPR023091">
    <property type="entry name" value="MetalPrtase_cat_dom_sf_prd"/>
</dbReference>
<evidence type="ECO:0000313" key="9">
    <source>
        <dbReference type="EMBL" id="RZO08242.1"/>
    </source>
</evidence>
<dbReference type="Proteomes" id="UP000318148">
    <property type="component" value="Unassembled WGS sequence"/>
</dbReference>
<dbReference type="GO" id="GO:0005737">
    <property type="term" value="C:cytoplasm"/>
    <property type="evidence" value="ECO:0007669"/>
    <property type="project" value="UniProtKB-SubCell"/>
</dbReference>
<dbReference type="GO" id="GO:0004222">
    <property type="term" value="F:metalloendopeptidase activity"/>
    <property type="evidence" value="ECO:0007669"/>
    <property type="project" value="InterPro"/>
</dbReference>
<dbReference type="PROSITE" id="PS01306">
    <property type="entry name" value="UPF0054"/>
    <property type="match status" value="1"/>
</dbReference>
<evidence type="ECO:0000256" key="1">
    <source>
        <dbReference type="ARBA" id="ARBA00010875"/>
    </source>
</evidence>
<organism evidence="9 10">
    <name type="scientific">SAR92 clade bacterium</name>
    <dbReference type="NCBI Taxonomy" id="2315479"/>
    <lineage>
        <taxon>Bacteria</taxon>
        <taxon>Pseudomonadati</taxon>
        <taxon>Pseudomonadota</taxon>
        <taxon>Gammaproteobacteria</taxon>
        <taxon>Cellvibrionales</taxon>
        <taxon>Porticoccaceae</taxon>
        <taxon>SAR92 clade</taxon>
    </lineage>
</organism>
<proteinExistence type="inferred from homology"/>
<evidence type="ECO:0000256" key="8">
    <source>
        <dbReference type="HAMAP-Rule" id="MF_00009"/>
    </source>
</evidence>
<dbReference type="Pfam" id="PF02130">
    <property type="entry name" value="YbeY"/>
    <property type="match status" value="1"/>
</dbReference>
<keyword evidence="4 8" id="KW-0479">Metal-binding</keyword>
<comment type="cofactor">
    <cofactor evidence="8">
        <name>Zn(2+)</name>
        <dbReference type="ChEBI" id="CHEBI:29105"/>
    </cofactor>
    <text evidence="8">Binds 1 zinc ion.</text>
</comment>
<dbReference type="PANTHER" id="PTHR46986">
    <property type="entry name" value="ENDORIBONUCLEASE YBEY, CHLOROPLASTIC"/>
    <property type="match status" value="1"/>
</dbReference>
<dbReference type="InterPro" id="IPR020549">
    <property type="entry name" value="YbeY_CS"/>
</dbReference>
<dbReference type="NCBIfam" id="TIGR00043">
    <property type="entry name" value="rRNA maturation RNase YbeY"/>
    <property type="match status" value="1"/>
</dbReference>
<dbReference type="AlphaFoldDB" id="A0A520LNT1"/>
<keyword evidence="6 8" id="KW-0378">Hydrolase</keyword>
<dbReference type="PANTHER" id="PTHR46986:SF1">
    <property type="entry name" value="ENDORIBONUCLEASE YBEY, CHLOROPLASTIC"/>
    <property type="match status" value="1"/>
</dbReference>